<dbReference type="SUPFAM" id="SSF56524">
    <property type="entry name" value="Oxidoreductase molybdopterin-binding domain"/>
    <property type="match status" value="1"/>
</dbReference>
<keyword evidence="2" id="KW-1185">Reference proteome</keyword>
<dbReference type="InterPro" id="IPR036374">
    <property type="entry name" value="OxRdtase_Mopterin-bd_sf"/>
</dbReference>
<evidence type="ECO:0000313" key="2">
    <source>
        <dbReference type="Proteomes" id="UP000501408"/>
    </source>
</evidence>
<organism evidence="1 2">
    <name type="scientific">Salinivibrio costicola</name>
    <name type="common">Vibrio costicola</name>
    <dbReference type="NCBI Taxonomy" id="51367"/>
    <lineage>
        <taxon>Bacteria</taxon>
        <taxon>Pseudomonadati</taxon>
        <taxon>Pseudomonadota</taxon>
        <taxon>Gammaproteobacteria</taxon>
        <taxon>Vibrionales</taxon>
        <taxon>Vibrionaceae</taxon>
        <taxon>Salinivibrio</taxon>
    </lineage>
</organism>
<evidence type="ECO:0000313" key="1">
    <source>
        <dbReference type="EMBL" id="QIR05885.1"/>
    </source>
</evidence>
<gene>
    <name evidence="1" type="ORF">HBA18_05580</name>
</gene>
<name>A0ABX6K6S2_SALCS</name>
<reference evidence="1 2" key="1">
    <citation type="submission" date="2020-03" db="EMBL/GenBank/DDBJ databases">
        <title>Genome mining reveals the biosynthetic pathways of PHA and ectoines of the halophilic strain Salinivibrio costicola M318 isolated from fermented shrimp paste.</title>
        <authorList>
            <person name="Doan T.V."/>
            <person name="Tran L.T."/>
            <person name="Trieu T.A."/>
            <person name="Nguyen Q.V."/>
            <person name="Quach T.N."/>
            <person name="Phi T.Q."/>
            <person name="Kumar S."/>
        </authorList>
    </citation>
    <scope>NUCLEOTIDE SEQUENCE [LARGE SCALE GENOMIC DNA]</scope>
    <source>
        <strain evidence="1 2">M318</strain>
    </source>
</reference>
<protein>
    <recommendedName>
        <fullName evidence="3">Molybdopterin-dependent oxidoreductase</fullName>
    </recommendedName>
</protein>
<sequence length="180" mass="19795">MKEKPRTAFLAAPIILLRGFVQAPNVAMVVIGVLITFSAVAALRVPINLTVSVTPEHSVRFNRQALEALPSAQIITQTPFTQGEQRFEGVALSTVLDAAGMGECADLKLSAMNRYQAMLSADMVARYQPVIAMKRNGQAMTLRTLGPLWLVFPLDQYPAIQNDRFYSAMVWQLTDIACQP</sequence>
<proteinExistence type="predicted"/>
<accession>A0ABX6K6S2</accession>
<dbReference type="EMBL" id="CP050266">
    <property type="protein sequence ID" value="QIR05885.1"/>
    <property type="molecule type" value="Genomic_DNA"/>
</dbReference>
<dbReference type="Proteomes" id="UP000501408">
    <property type="component" value="Chromosome 1"/>
</dbReference>
<evidence type="ECO:0008006" key="3">
    <source>
        <dbReference type="Google" id="ProtNLM"/>
    </source>
</evidence>
<dbReference type="RefSeq" id="WP_167314229.1">
    <property type="nucleotide sequence ID" value="NZ_CP050266.1"/>
</dbReference>